<sequence>MRFEAISGLRVNMDKSELIPVGRVENMEDLAVELGCKVGSLSSTYLGMPLGACFNFVAAWDGIEERFHKRLAMWKHQYISKRGRITMIRSTLSNLPIYYMSILHLPGVVRVRLEQIQRDFLLGGLWKAIRKLGHLVSSRFSFMVGNGQRVSFWKDKWCEAAPLCYSFPALFAIATSKEALVEDVWTALESERKKGRGEGNDWEMNEVENLLLCLSGKNVIVDVEDRVRETLLRWKGAFVGKKCRAVWNTGPLCLFWSVWKTRNKIVFDDASNGNPRLPDSLHYIDPSGRPNAYQRAILEVGEVLQFYDSDKRFPAWGFGARPIDGPVSHCFNLNGSSNYCEVDGIQGIMMAYTSALFNVSLAGPTLFGPVITSAAQIASQSLINGRQKYYVLLIITDGVITDLQETKDALVKASDLPLSIFILGVGGADFKEMEVLDADKGERLESSNGRVASRDIVQFVPFRDVHSFTLISWSPTRPATGLSSRVPPGQSSWALA</sequence>
<organism evidence="2 3">
    <name type="scientific">Vitis vinifera</name>
    <name type="common">Grape</name>
    <dbReference type="NCBI Taxonomy" id="29760"/>
    <lineage>
        <taxon>Eukaryota</taxon>
        <taxon>Viridiplantae</taxon>
        <taxon>Streptophyta</taxon>
        <taxon>Embryophyta</taxon>
        <taxon>Tracheophyta</taxon>
        <taxon>Spermatophyta</taxon>
        <taxon>Magnoliopsida</taxon>
        <taxon>eudicotyledons</taxon>
        <taxon>Gunneridae</taxon>
        <taxon>Pentapetalae</taxon>
        <taxon>rosids</taxon>
        <taxon>Vitales</taxon>
        <taxon>Vitaceae</taxon>
        <taxon>Viteae</taxon>
        <taxon>Vitis</taxon>
    </lineage>
</organism>
<comment type="caution">
    <text evidence="2">The sequence shown here is derived from an EMBL/GenBank/DDBJ whole genome shotgun (WGS) entry which is preliminary data.</text>
</comment>
<dbReference type="InterPro" id="IPR010734">
    <property type="entry name" value="Copine_C"/>
</dbReference>
<protein>
    <submittedName>
        <fullName evidence="2">Protein BONZAI 1</fullName>
    </submittedName>
</protein>
<feature type="domain" description="Copine C-terminal" evidence="1">
    <location>
        <begin position="280"/>
        <end position="467"/>
    </location>
</feature>
<reference evidence="2 3" key="1">
    <citation type="journal article" date="2018" name="PLoS Genet.">
        <title>Population sequencing reveals clonal diversity and ancestral inbreeding in the grapevine cultivar Chardonnay.</title>
        <authorList>
            <person name="Roach M.J."/>
            <person name="Johnson D.L."/>
            <person name="Bohlmann J."/>
            <person name="van Vuuren H.J."/>
            <person name="Jones S.J."/>
            <person name="Pretorius I.S."/>
            <person name="Schmidt S.A."/>
            <person name="Borneman A.R."/>
        </authorList>
    </citation>
    <scope>NUCLEOTIDE SEQUENCE [LARGE SCALE GENOMIC DNA]</scope>
    <source>
        <strain evidence="3">cv. Chardonnay</strain>
        <tissue evidence="2">Leaf</tissue>
    </source>
</reference>
<dbReference type="SUPFAM" id="SSF53300">
    <property type="entry name" value="vWA-like"/>
    <property type="match status" value="1"/>
</dbReference>
<accession>A0A438EXT6</accession>
<dbReference type="EMBL" id="QGNW01001166">
    <property type="protein sequence ID" value="RVW52523.1"/>
    <property type="molecule type" value="Genomic_DNA"/>
</dbReference>
<dbReference type="InterPro" id="IPR045052">
    <property type="entry name" value="Copine"/>
</dbReference>
<proteinExistence type="predicted"/>
<dbReference type="InterPro" id="IPR036465">
    <property type="entry name" value="vWFA_dom_sf"/>
</dbReference>
<dbReference type="PANTHER" id="PTHR10857:SF106">
    <property type="entry name" value="C2 DOMAIN-CONTAINING PROTEIN"/>
    <property type="match status" value="1"/>
</dbReference>
<dbReference type="GO" id="GO:0005544">
    <property type="term" value="F:calcium-dependent phospholipid binding"/>
    <property type="evidence" value="ECO:0007669"/>
    <property type="project" value="InterPro"/>
</dbReference>
<dbReference type="PANTHER" id="PTHR10857">
    <property type="entry name" value="COPINE"/>
    <property type="match status" value="1"/>
</dbReference>
<evidence type="ECO:0000259" key="1">
    <source>
        <dbReference type="Pfam" id="PF07002"/>
    </source>
</evidence>
<evidence type="ECO:0000313" key="2">
    <source>
        <dbReference type="EMBL" id="RVW52523.1"/>
    </source>
</evidence>
<dbReference type="AlphaFoldDB" id="A0A438EXT6"/>
<evidence type="ECO:0000313" key="3">
    <source>
        <dbReference type="Proteomes" id="UP000288805"/>
    </source>
</evidence>
<name>A0A438EXT6_VITVI</name>
<gene>
    <name evidence="2" type="primary">BON1_3</name>
    <name evidence="2" type="ORF">CK203_068730</name>
</gene>
<dbReference type="Pfam" id="PF07002">
    <property type="entry name" value="Copine"/>
    <property type="match status" value="1"/>
</dbReference>
<dbReference type="Proteomes" id="UP000288805">
    <property type="component" value="Unassembled WGS sequence"/>
</dbReference>